<name>A0A1T5JBY6_9BACT</name>
<reference evidence="3 4" key="1">
    <citation type="submission" date="2017-02" db="EMBL/GenBank/DDBJ databases">
        <authorList>
            <person name="Peterson S.W."/>
        </authorList>
    </citation>
    <scope>NUCLEOTIDE SEQUENCE [LARGE SCALE GENOMIC DNA]</scope>
    <source>
        <strain evidence="3 4">DSM 25262</strain>
    </source>
</reference>
<evidence type="ECO:0000313" key="3">
    <source>
        <dbReference type="EMBL" id="SKC48960.1"/>
    </source>
</evidence>
<comment type="similarity">
    <text evidence="1">Belongs to the AHA1 family.</text>
</comment>
<dbReference type="EMBL" id="FUZU01000001">
    <property type="protein sequence ID" value="SKC48960.1"/>
    <property type="molecule type" value="Genomic_DNA"/>
</dbReference>
<dbReference type="OrthoDB" id="9800631at2"/>
<dbReference type="AlphaFoldDB" id="A0A1T5JBY6"/>
<gene>
    <name evidence="3" type="ORF">SAMN05660236_0966</name>
</gene>
<dbReference type="RefSeq" id="WP_079685547.1">
    <property type="nucleotide sequence ID" value="NZ_FUZU01000001.1"/>
</dbReference>
<dbReference type="SUPFAM" id="SSF55961">
    <property type="entry name" value="Bet v1-like"/>
    <property type="match status" value="1"/>
</dbReference>
<protein>
    <submittedName>
        <fullName evidence="3">Activator of Hsp90 ATPase homolog 1-like protein</fullName>
    </submittedName>
</protein>
<evidence type="ECO:0000313" key="4">
    <source>
        <dbReference type="Proteomes" id="UP000190961"/>
    </source>
</evidence>
<accession>A0A1T5JBY6</accession>
<evidence type="ECO:0000256" key="1">
    <source>
        <dbReference type="ARBA" id="ARBA00006817"/>
    </source>
</evidence>
<sequence>MEYDWSKFTKRVSIKADVQSIYNSWTTQQGLESWFLRLAEFTKPDKTLRDRRSNVEAGDTYKWLWFGYGDESVECREVLEANGKDLFRFTFSGGCIVTIHIKTEKGETLCELTQSDIPLTEKGKVDFHLGCMQGWTFYLASLKSFLEGGIDLRNKNDQLHDVINA</sequence>
<dbReference type="Pfam" id="PF08327">
    <property type="entry name" value="AHSA1"/>
    <property type="match status" value="1"/>
</dbReference>
<keyword evidence="4" id="KW-1185">Reference proteome</keyword>
<proteinExistence type="inferred from homology"/>
<feature type="domain" description="Activator of Hsp90 ATPase homologue 1/2-like C-terminal" evidence="2">
    <location>
        <begin position="16"/>
        <end position="147"/>
    </location>
</feature>
<dbReference type="InterPro" id="IPR013538">
    <property type="entry name" value="ASHA1/2-like_C"/>
</dbReference>
<evidence type="ECO:0000259" key="2">
    <source>
        <dbReference type="Pfam" id="PF08327"/>
    </source>
</evidence>
<organism evidence="3 4">
    <name type="scientific">Ohtaekwangia koreensis</name>
    <dbReference type="NCBI Taxonomy" id="688867"/>
    <lineage>
        <taxon>Bacteria</taxon>
        <taxon>Pseudomonadati</taxon>
        <taxon>Bacteroidota</taxon>
        <taxon>Cytophagia</taxon>
        <taxon>Cytophagales</taxon>
        <taxon>Fulvivirgaceae</taxon>
        <taxon>Ohtaekwangia</taxon>
    </lineage>
</organism>
<dbReference type="Gene3D" id="3.30.530.20">
    <property type="match status" value="1"/>
</dbReference>
<dbReference type="InterPro" id="IPR023393">
    <property type="entry name" value="START-like_dom_sf"/>
</dbReference>
<dbReference type="CDD" id="cd07814">
    <property type="entry name" value="SRPBCC_CalC_Aha1-like"/>
    <property type="match status" value="1"/>
</dbReference>
<dbReference type="Proteomes" id="UP000190961">
    <property type="component" value="Unassembled WGS sequence"/>
</dbReference>